<dbReference type="InterPro" id="IPR000847">
    <property type="entry name" value="LysR_HTH_N"/>
</dbReference>
<protein>
    <submittedName>
        <fullName evidence="6">Transcriptional regulator LysR family</fullName>
    </submittedName>
</protein>
<accession>A0A0B6S4M1</accession>
<dbReference type="Gene3D" id="3.40.190.10">
    <property type="entry name" value="Periplasmic binding protein-like II"/>
    <property type="match status" value="2"/>
</dbReference>
<dbReference type="PANTHER" id="PTHR30419:SF8">
    <property type="entry name" value="NITROGEN ASSIMILATION TRANSCRIPTIONAL ACTIVATOR-RELATED"/>
    <property type="match status" value="1"/>
</dbReference>
<dbReference type="Pfam" id="PF03466">
    <property type="entry name" value="LysR_substrate"/>
    <property type="match status" value="1"/>
</dbReference>
<dbReference type="PROSITE" id="PS50931">
    <property type="entry name" value="HTH_LYSR"/>
    <property type="match status" value="1"/>
</dbReference>
<name>A0A0B6S4M1_BURPL</name>
<dbReference type="InterPro" id="IPR050950">
    <property type="entry name" value="HTH-type_LysR_regulators"/>
</dbReference>
<dbReference type="KEGG" id="bgp:BGL_2c25740"/>
<dbReference type="Proteomes" id="UP000031838">
    <property type="component" value="Chromosome 2"/>
</dbReference>
<keyword evidence="4" id="KW-0804">Transcription</keyword>
<evidence type="ECO:0000256" key="4">
    <source>
        <dbReference type="ARBA" id="ARBA00023163"/>
    </source>
</evidence>
<dbReference type="SUPFAM" id="SSF53850">
    <property type="entry name" value="Periplasmic binding protein-like II"/>
    <property type="match status" value="1"/>
</dbReference>
<dbReference type="EMBL" id="CP002581">
    <property type="protein sequence ID" value="AJK50628.1"/>
    <property type="molecule type" value="Genomic_DNA"/>
</dbReference>
<evidence type="ECO:0000256" key="2">
    <source>
        <dbReference type="ARBA" id="ARBA00023015"/>
    </source>
</evidence>
<comment type="similarity">
    <text evidence="1">Belongs to the LysR transcriptional regulatory family.</text>
</comment>
<evidence type="ECO:0000256" key="1">
    <source>
        <dbReference type="ARBA" id="ARBA00009437"/>
    </source>
</evidence>
<keyword evidence="3" id="KW-0238">DNA-binding</keyword>
<dbReference type="GO" id="GO:0003677">
    <property type="term" value="F:DNA binding"/>
    <property type="evidence" value="ECO:0007669"/>
    <property type="project" value="UniProtKB-KW"/>
</dbReference>
<proteinExistence type="inferred from homology"/>
<sequence length="292" mass="32182">MLSERSFRKAADKMQVAASEVSRQIQRLESQTGLHLFDRGPTGVAPTEQAACLERYRRGCEATYESLQSELDGLRSMTSGHVILSASEGVIPALTEEILWAFGRRHPHIRFTLNLRATGEIVEDVRRDAAHIGIAYNPPSSEGIAVHRTAIHHVVAAMRPDHPLARHSGAVTFGRAISYPFATMPVMYGLGGTIEMLARGETVRYQPSLVGNTLDILRRFALAGMGLSFLTDYSITDEVAAGRLIGKKIDHPLLGRQSVQLLVNSQRTLPYAAQNLLRFIEARMSTFESSDD</sequence>
<feature type="domain" description="HTH lysR-type" evidence="5">
    <location>
        <begin position="1"/>
        <end position="47"/>
    </location>
</feature>
<dbReference type="Gene3D" id="1.10.10.10">
    <property type="entry name" value="Winged helix-like DNA-binding domain superfamily/Winged helix DNA-binding domain"/>
    <property type="match status" value="1"/>
</dbReference>
<gene>
    <name evidence="6" type="ORF">BGL_2c25740</name>
</gene>
<evidence type="ECO:0000313" key="6">
    <source>
        <dbReference type="EMBL" id="AJK50628.1"/>
    </source>
</evidence>
<reference evidence="6 7" key="2">
    <citation type="journal article" date="2016" name="Appl. Microbiol. Biotechnol.">
        <title>Mutations improving production and secretion of extracellular lipase by Burkholderia glumae PG1.</title>
        <authorList>
            <person name="Knapp A."/>
            <person name="Voget S."/>
            <person name="Gao R."/>
            <person name="Zaburannyi N."/>
            <person name="Krysciak D."/>
            <person name="Breuer M."/>
            <person name="Hauer B."/>
            <person name="Streit W.R."/>
            <person name="Muller R."/>
            <person name="Daniel R."/>
            <person name="Jaeger K.E."/>
        </authorList>
    </citation>
    <scope>NUCLEOTIDE SEQUENCE [LARGE SCALE GENOMIC DNA]</scope>
    <source>
        <strain evidence="6 7">PG1</strain>
    </source>
</reference>
<dbReference type="InterPro" id="IPR036388">
    <property type="entry name" value="WH-like_DNA-bd_sf"/>
</dbReference>
<dbReference type="InterPro" id="IPR005119">
    <property type="entry name" value="LysR_subst-bd"/>
</dbReference>
<evidence type="ECO:0000313" key="7">
    <source>
        <dbReference type="Proteomes" id="UP000031838"/>
    </source>
</evidence>
<organism evidence="6 7">
    <name type="scientific">Burkholderia plantarii</name>
    <dbReference type="NCBI Taxonomy" id="41899"/>
    <lineage>
        <taxon>Bacteria</taxon>
        <taxon>Pseudomonadati</taxon>
        <taxon>Pseudomonadota</taxon>
        <taxon>Betaproteobacteria</taxon>
        <taxon>Burkholderiales</taxon>
        <taxon>Burkholderiaceae</taxon>
        <taxon>Burkholderia</taxon>
    </lineage>
</organism>
<dbReference type="GO" id="GO:0003700">
    <property type="term" value="F:DNA-binding transcription factor activity"/>
    <property type="evidence" value="ECO:0007669"/>
    <property type="project" value="InterPro"/>
</dbReference>
<dbReference type="HOGENOM" id="CLU_039613_6_0_4"/>
<dbReference type="PANTHER" id="PTHR30419">
    <property type="entry name" value="HTH-TYPE TRANSCRIPTIONAL REGULATOR YBHD"/>
    <property type="match status" value="1"/>
</dbReference>
<evidence type="ECO:0000259" key="5">
    <source>
        <dbReference type="PROSITE" id="PS50931"/>
    </source>
</evidence>
<dbReference type="InterPro" id="IPR036390">
    <property type="entry name" value="WH_DNA-bd_sf"/>
</dbReference>
<reference evidence="7" key="1">
    <citation type="submission" date="2011-03" db="EMBL/GenBank/DDBJ databases">
        <authorList>
            <person name="Voget S."/>
            <person name="Streit W.R."/>
            <person name="Jaeger K.E."/>
            <person name="Daniel R."/>
        </authorList>
    </citation>
    <scope>NUCLEOTIDE SEQUENCE [LARGE SCALE GENOMIC DNA]</scope>
    <source>
        <strain evidence="7">PG1</strain>
    </source>
</reference>
<evidence type="ECO:0000256" key="3">
    <source>
        <dbReference type="ARBA" id="ARBA00023125"/>
    </source>
</evidence>
<dbReference type="SUPFAM" id="SSF46785">
    <property type="entry name" value="Winged helix' DNA-binding domain"/>
    <property type="match status" value="1"/>
</dbReference>
<dbReference type="AlphaFoldDB" id="A0A0B6S4M1"/>
<dbReference type="GO" id="GO:0005829">
    <property type="term" value="C:cytosol"/>
    <property type="evidence" value="ECO:0007669"/>
    <property type="project" value="TreeGrafter"/>
</dbReference>
<keyword evidence="2" id="KW-0805">Transcription regulation</keyword>
<keyword evidence="7" id="KW-1185">Reference proteome</keyword>
<dbReference type="Pfam" id="PF00126">
    <property type="entry name" value="HTH_1"/>
    <property type="match status" value="1"/>
</dbReference>